<dbReference type="InterPro" id="IPR042099">
    <property type="entry name" value="ANL_N_sf"/>
</dbReference>
<evidence type="ECO:0000313" key="5">
    <source>
        <dbReference type="Proteomes" id="UP000317043"/>
    </source>
</evidence>
<dbReference type="AlphaFoldDB" id="A0A543AXQ8"/>
<dbReference type="SUPFAM" id="SSF56801">
    <property type="entry name" value="Acetyl-CoA synthetase-like"/>
    <property type="match status" value="1"/>
</dbReference>
<name>A0A543AXQ8_9ACTN</name>
<dbReference type="Proteomes" id="UP000317043">
    <property type="component" value="Unassembled WGS sequence"/>
</dbReference>
<evidence type="ECO:0000259" key="2">
    <source>
        <dbReference type="Pfam" id="PF00501"/>
    </source>
</evidence>
<evidence type="ECO:0000259" key="3">
    <source>
        <dbReference type="Pfam" id="PF13193"/>
    </source>
</evidence>
<evidence type="ECO:0000256" key="1">
    <source>
        <dbReference type="ARBA" id="ARBA00022598"/>
    </source>
</evidence>
<dbReference type="Pfam" id="PF00501">
    <property type="entry name" value="AMP-binding"/>
    <property type="match status" value="1"/>
</dbReference>
<dbReference type="InterPro" id="IPR025110">
    <property type="entry name" value="AMP-bd_C"/>
</dbReference>
<feature type="domain" description="AMP-binding enzyme C-terminal" evidence="3">
    <location>
        <begin position="460"/>
        <end position="535"/>
    </location>
</feature>
<organism evidence="4 5">
    <name type="scientific">Stackebrandtia endophytica</name>
    <dbReference type="NCBI Taxonomy" id="1496996"/>
    <lineage>
        <taxon>Bacteria</taxon>
        <taxon>Bacillati</taxon>
        <taxon>Actinomycetota</taxon>
        <taxon>Actinomycetes</taxon>
        <taxon>Glycomycetales</taxon>
        <taxon>Glycomycetaceae</taxon>
        <taxon>Stackebrandtia</taxon>
    </lineage>
</organism>
<dbReference type="InterPro" id="IPR020845">
    <property type="entry name" value="AMP-binding_CS"/>
</dbReference>
<comment type="caution">
    <text evidence="4">The sequence shown here is derived from an EMBL/GenBank/DDBJ whole genome shotgun (WGS) entry which is preliminary data.</text>
</comment>
<evidence type="ECO:0000313" key="4">
    <source>
        <dbReference type="EMBL" id="TQL77357.1"/>
    </source>
</evidence>
<dbReference type="PROSITE" id="PS00455">
    <property type="entry name" value="AMP_BINDING"/>
    <property type="match status" value="1"/>
</dbReference>
<dbReference type="InParanoid" id="A0A543AXQ8"/>
<reference evidence="4 5" key="1">
    <citation type="submission" date="2019-06" db="EMBL/GenBank/DDBJ databases">
        <title>Sequencing the genomes of 1000 actinobacteria strains.</title>
        <authorList>
            <person name="Klenk H.-P."/>
        </authorList>
    </citation>
    <scope>NUCLEOTIDE SEQUENCE [LARGE SCALE GENOMIC DNA]</scope>
    <source>
        <strain evidence="4 5">DSM 45928</strain>
    </source>
</reference>
<accession>A0A543AXQ8</accession>
<dbReference type="Gene3D" id="3.40.50.12780">
    <property type="entry name" value="N-terminal domain of ligase-like"/>
    <property type="match status" value="1"/>
</dbReference>
<sequence>MSTSSSRIVERLATMASLPVLSPSVHIDTFARDNLPDTTSWPELVFGLPELRYPDRLNCAERLLDGAIAEHGADRPCLITDTTQWSYGELADQVARIANVLVSQAGLVPGNRVLLRGPNNPMMVACWLAVLKAGGVVVTTMPLLKAAELRTIGEIAHIDLSLVDDRFDEELADANIAPMLGFDELTERAAGQSDRFVTVATAADDVALLAFTSGTTGRPKATMHFHRDVLANADTFARHVLRATAQDVFGCSPPLGFTFGLGMEVVFPMYVGASSLLLEKGTPDLLLPALVDHGVTVMATAPTAYRAMLGMMADGVGDLRLRRCVSAGEPLPAPTWHDWREATGCRLIDGIGSTEMLHIFISAADDDIRPGATGRAIPGYSATVLDDDGRPLPPGELGRLAVKGPTGCRYLADPRQSDYVQDGWNLTGDIYRRDDDGYFWYHSRSDDMIISAGFNISGAEVEWALLGHPDVADCAVVGIPDDERTMTVKAYVVPHPGQTTSEAALIEFCRDRIASYKRPRQVEFVTALPRTSTGKVQRYRLR</sequence>
<dbReference type="GO" id="GO:0016878">
    <property type="term" value="F:acid-thiol ligase activity"/>
    <property type="evidence" value="ECO:0007669"/>
    <property type="project" value="TreeGrafter"/>
</dbReference>
<feature type="domain" description="AMP-dependent synthetase/ligase" evidence="2">
    <location>
        <begin position="69"/>
        <end position="406"/>
    </location>
</feature>
<proteinExistence type="predicted"/>
<dbReference type="PANTHER" id="PTHR43352">
    <property type="entry name" value="ACETYL-COA SYNTHETASE"/>
    <property type="match status" value="1"/>
</dbReference>
<dbReference type="PANTHER" id="PTHR43352:SF1">
    <property type="entry name" value="ANTHRANILATE--COA LIGASE"/>
    <property type="match status" value="1"/>
</dbReference>
<dbReference type="InterPro" id="IPR000873">
    <property type="entry name" value="AMP-dep_synth/lig_dom"/>
</dbReference>
<keyword evidence="1 4" id="KW-0436">Ligase</keyword>
<dbReference type="EMBL" id="VFOW01000001">
    <property type="protein sequence ID" value="TQL77357.1"/>
    <property type="molecule type" value="Genomic_DNA"/>
</dbReference>
<keyword evidence="5" id="KW-1185">Reference proteome</keyword>
<dbReference type="Pfam" id="PF13193">
    <property type="entry name" value="AMP-binding_C"/>
    <property type="match status" value="1"/>
</dbReference>
<protein>
    <submittedName>
        <fullName evidence="4">2-aminobenzoate-CoA ligase</fullName>
    </submittedName>
</protein>
<dbReference type="Gene3D" id="3.30.300.30">
    <property type="match status" value="1"/>
</dbReference>
<dbReference type="InterPro" id="IPR045851">
    <property type="entry name" value="AMP-bd_C_sf"/>
</dbReference>
<dbReference type="GO" id="GO:0044550">
    <property type="term" value="P:secondary metabolite biosynthetic process"/>
    <property type="evidence" value="ECO:0007669"/>
    <property type="project" value="TreeGrafter"/>
</dbReference>
<gene>
    <name evidence="4" type="ORF">FB566_2916</name>
</gene>